<name>A0ABV5P2R0_9ACTN</name>
<organism evidence="1 2">
    <name type="scientific">Nonomuraea salmonea</name>
    <dbReference type="NCBI Taxonomy" id="46181"/>
    <lineage>
        <taxon>Bacteria</taxon>
        <taxon>Bacillati</taxon>
        <taxon>Actinomycetota</taxon>
        <taxon>Actinomycetes</taxon>
        <taxon>Streptosporangiales</taxon>
        <taxon>Streptosporangiaceae</taxon>
        <taxon>Nonomuraea</taxon>
    </lineage>
</organism>
<protein>
    <recommendedName>
        <fullName evidence="3">NUDIX hydrolase</fullName>
    </recommendedName>
</protein>
<accession>A0ABV5P2R0</accession>
<evidence type="ECO:0008006" key="3">
    <source>
        <dbReference type="Google" id="ProtNLM"/>
    </source>
</evidence>
<evidence type="ECO:0000313" key="1">
    <source>
        <dbReference type="EMBL" id="MFB9476861.1"/>
    </source>
</evidence>
<gene>
    <name evidence="1" type="ORF">ACFFR3_45855</name>
</gene>
<proteinExistence type="predicted"/>
<keyword evidence="2" id="KW-1185">Reference proteome</keyword>
<evidence type="ECO:0000313" key="2">
    <source>
        <dbReference type="Proteomes" id="UP001589568"/>
    </source>
</evidence>
<reference evidence="1 2" key="1">
    <citation type="submission" date="2024-09" db="EMBL/GenBank/DDBJ databases">
        <authorList>
            <person name="Sun Q."/>
            <person name="Mori K."/>
        </authorList>
    </citation>
    <scope>NUCLEOTIDE SEQUENCE [LARGE SCALE GENOMIC DNA]</scope>
    <source>
        <strain evidence="1 2">JCM 3324</strain>
    </source>
</reference>
<dbReference type="EMBL" id="JBHMCF010000057">
    <property type="protein sequence ID" value="MFB9476861.1"/>
    <property type="molecule type" value="Genomic_DNA"/>
</dbReference>
<dbReference type="RefSeq" id="WP_345410219.1">
    <property type="nucleotide sequence ID" value="NZ_BAAAXS010000002.1"/>
</dbReference>
<dbReference type="Proteomes" id="UP001589568">
    <property type="component" value="Unassembled WGS sequence"/>
</dbReference>
<sequence>MSARRVKRLAEPRCDHHMAAAIIHHQHQDRIAVSRRDDPVGEYILPGGHLDTSGVPKTVAMLTCRHLDVPVKKAELLSSEVRDDACSRPPGVGGTGHRWWVFAIETDINPWHRLPDAGHIPGTIATWWLSRIDVQAAAQRSADLATGVLALDEWEARPGFDPAYVRLLAAHGWASLTGGELEAIEQLARAGLSA</sequence>
<comment type="caution">
    <text evidence="1">The sequence shown here is derived from an EMBL/GenBank/DDBJ whole genome shotgun (WGS) entry which is preliminary data.</text>
</comment>